<reference evidence="1 2" key="1">
    <citation type="journal article" date="2014" name="PLoS Genet.">
        <title>Phylogenetically driven sequencing of extremely halophilic archaea reveals strategies for static and dynamic osmo-response.</title>
        <authorList>
            <person name="Becker E.A."/>
            <person name="Seitzer P.M."/>
            <person name="Tritt A."/>
            <person name="Larsen D."/>
            <person name="Krusor M."/>
            <person name="Yao A.I."/>
            <person name="Wu D."/>
            <person name="Madern D."/>
            <person name="Eisen J.A."/>
            <person name="Darling A.E."/>
            <person name="Facciotti M.T."/>
        </authorList>
    </citation>
    <scope>NUCLEOTIDE SEQUENCE [LARGE SCALE GENOMIC DNA]</scope>
    <source>
        <strain evidence="1 2">2-9-1</strain>
    </source>
</reference>
<protein>
    <submittedName>
        <fullName evidence="1">Uncharacterized protein</fullName>
    </submittedName>
</protein>
<organism evidence="1 2">
    <name type="scientific">Halosimplex carlsbadense 2-9-1</name>
    <dbReference type="NCBI Taxonomy" id="797114"/>
    <lineage>
        <taxon>Archaea</taxon>
        <taxon>Methanobacteriati</taxon>
        <taxon>Methanobacteriota</taxon>
        <taxon>Stenosarchaea group</taxon>
        <taxon>Halobacteria</taxon>
        <taxon>Halobacteriales</taxon>
        <taxon>Haloarculaceae</taxon>
        <taxon>Halosimplex</taxon>
    </lineage>
</organism>
<evidence type="ECO:0000313" key="1">
    <source>
        <dbReference type="EMBL" id="ELZ20836.1"/>
    </source>
</evidence>
<accession>M0CC22</accession>
<comment type="caution">
    <text evidence="1">The sequence shown here is derived from an EMBL/GenBank/DDBJ whole genome shotgun (WGS) entry which is preliminary data.</text>
</comment>
<dbReference type="AlphaFoldDB" id="M0CC22"/>
<dbReference type="RefSeq" id="WP_006885582.1">
    <property type="nucleotide sequence ID" value="NZ_AOIU01000044.1"/>
</dbReference>
<keyword evidence="2" id="KW-1185">Reference proteome</keyword>
<proteinExistence type="predicted"/>
<dbReference type="eggNOG" id="arCOG09409">
    <property type="taxonomic scope" value="Archaea"/>
</dbReference>
<dbReference type="Proteomes" id="UP000011626">
    <property type="component" value="Unassembled WGS sequence"/>
</dbReference>
<name>M0CC22_9EURY</name>
<dbReference type="EMBL" id="AOIU01000044">
    <property type="protein sequence ID" value="ELZ20836.1"/>
    <property type="molecule type" value="Genomic_DNA"/>
</dbReference>
<dbReference type="OrthoDB" id="350899at2157"/>
<evidence type="ECO:0000313" key="2">
    <source>
        <dbReference type="Proteomes" id="UP000011626"/>
    </source>
</evidence>
<gene>
    <name evidence="1" type="ORF">C475_19593</name>
</gene>
<sequence>MSMSVSFKKTDIYDEWVEEYEIFENLYDAVMFMAVLGYANDSVERQNFRGSKDGVGQGNIRIESFYSNDLYQVIGGCLAYQDTNDPDALVKTELQAKIISQYATGGVAIAQSEFGDISGDPTDAIVNYIDEFEDDPDGTGPSILTQIRENFDNEMLNSDSE</sequence>